<comment type="caution">
    <text evidence="4">The sequence shown here is derived from an EMBL/GenBank/DDBJ whole genome shotgun (WGS) entry which is preliminary data.</text>
</comment>
<accession>A0AAD4JCQ0</accession>
<name>A0AAD4JCQ0_PERFH</name>
<gene>
    <name evidence="4" type="ORF">C2S53_016291</name>
</gene>
<dbReference type="PROSITE" id="PS51375">
    <property type="entry name" value="PPR"/>
    <property type="match status" value="3"/>
</dbReference>
<dbReference type="Proteomes" id="UP001190926">
    <property type="component" value="Unassembled WGS sequence"/>
</dbReference>
<dbReference type="InterPro" id="IPR011990">
    <property type="entry name" value="TPR-like_helical_dom_sf"/>
</dbReference>
<keyword evidence="2" id="KW-0677">Repeat</keyword>
<dbReference type="AlphaFoldDB" id="A0AAD4JCQ0"/>
<dbReference type="NCBIfam" id="TIGR00756">
    <property type="entry name" value="PPR"/>
    <property type="match status" value="3"/>
</dbReference>
<sequence>MFRNKQPQKPTESKNFKIGRENVTPDWRTQIKQTQLVSQASTILLQRHPKFWASLLKPLKFSSNFTPSLFHQILNRIRTQPKICFDFFNWARKNLDFKPDLGAQCELTRILFRSELFKLGKPILSSIIQEYPSAKIAALFQPRRDAVLQNMSPVLNYVIGCYCSKQMYFQSLEFYRMFRSNGVGLSVNASNKLLNLLGDKNELRLAWCFYASIVRDGVSVSGNHSTWDVIAKILYKDGKFERIGRILDVGVYTPEMFDFIIDGYSKRGNFVAAFDYLDEVWGKGIEPSFSTYSSILDGACRYHNREVIENILSYMVEKGHISKPPASDYDLIIKKLCDVGKTFAMELFFKRACDDDVELEHATYECMFRALLFEEGRVENAIELYNILQGKNISISKSCYNEFVIALCRENPSLKISNLLVDIIRRGVISPAKDLSNYISKQCAECRWREAEELLSLVLDQGWLLDPLCWGSFVRHYCSTRQIDRAIVLHNKLEELNSTLETATINILLAGLFREGRVEEAIRVFDYMKICKTVDSDSFALMIRGLCCGKEMRKAMKLHDEMLELGLKPDQRKYKRLISGFG</sequence>
<dbReference type="InterPro" id="IPR002885">
    <property type="entry name" value="PPR_rpt"/>
</dbReference>
<comment type="similarity">
    <text evidence="1">Belongs to the PPR family. P subfamily.</text>
</comment>
<dbReference type="PANTHER" id="PTHR46128:SF351">
    <property type="entry name" value="PENTACOTRIPEPTIDE-REPEAT REGION OF PRORP DOMAIN-CONTAINING PROTEIN"/>
    <property type="match status" value="1"/>
</dbReference>
<dbReference type="Pfam" id="PF13812">
    <property type="entry name" value="PPR_3"/>
    <property type="match status" value="1"/>
</dbReference>
<feature type="repeat" description="PPR" evidence="3">
    <location>
        <begin position="253"/>
        <end position="287"/>
    </location>
</feature>
<dbReference type="PANTHER" id="PTHR46128">
    <property type="entry name" value="MITOCHONDRIAL GROUP I INTRON SPLICING FACTOR CCM1"/>
    <property type="match status" value="1"/>
</dbReference>
<dbReference type="Pfam" id="PF13041">
    <property type="entry name" value="PPR_2"/>
    <property type="match status" value="1"/>
</dbReference>
<organism evidence="4 5">
    <name type="scientific">Perilla frutescens var. hirtella</name>
    <name type="common">Perilla citriodora</name>
    <name type="synonym">Perilla setoyensis</name>
    <dbReference type="NCBI Taxonomy" id="608512"/>
    <lineage>
        <taxon>Eukaryota</taxon>
        <taxon>Viridiplantae</taxon>
        <taxon>Streptophyta</taxon>
        <taxon>Embryophyta</taxon>
        <taxon>Tracheophyta</taxon>
        <taxon>Spermatophyta</taxon>
        <taxon>Magnoliopsida</taxon>
        <taxon>eudicotyledons</taxon>
        <taxon>Gunneridae</taxon>
        <taxon>Pentapetalae</taxon>
        <taxon>asterids</taxon>
        <taxon>lamiids</taxon>
        <taxon>Lamiales</taxon>
        <taxon>Lamiaceae</taxon>
        <taxon>Nepetoideae</taxon>
        <taxon>Elsholtzieae</taxon>
        <taxon>Perilla</taxon>
    </lineage>
</organism>
<feature type="repeat" description="PPR" evidence="3">
    <location>
        <begin position="535"/>
        <end position="569"/>
    </location>
</feature>
<evidence type="ECO:0000256" key="3">
    <source>
        <dbReference type="PROSITE-ProRule" id="PRU00708"/>
    </source>
</evidence>
<evidence type="ECO:0008006" key="6">
    <source>
        <dbReference type="Google" id="ProtNLM"/>
    </source>
</evidence>
<dbReference type="Gene3D" id="1.25.40.10">
    <property type="entry name" value="Tetratricopeptide repeat domain"/>
    <property type="match status" value="4"/>
</dbReference>
<evidence type="ECO:0000313" key="4">
    <source>
        <dbReference type="EMBL" id="KAH6831391.1"/>
    </source>
</evidence>
<feature type="repeat" description="PPR" evidence="3">
    <location>
        <begin position="501"/>
        <end position="531"/>
    </location>
</feature>
<reference evidence="4 5" key="1">
    <citation type="journal article" date="2021" name="Nat. Commun.">
        <title>Incipient diploidization of the medicinal plant Perilla within 10,000 years.</title>
        <authorList>
            <person name="Zhang Y."/>
            <person name="Shen Q."/>
            <person name="Leng L."/>
            <person name="Zhang D."/>
            <person name="Chen S."/>
            <person name="Shi Y."/>
            <person name="Ning Z."/>
            <person name="Chen S."/>
        </authorList>
    </citation>
    <scope>NUCLEOTIDE SEQUENCE [LARGE SCALE GENOMIC DNA]</scope>
    <source>
        <strain evidence="5">cv. PC099</strain>
    </source>
</reference>
<proteinExistence type="inferred from homology"/>
<keyword evidence="5" id="KW-1185">Reference proteome</keyword>
<protein>
    <recommendedName>
        <fullName evidence="6">Pentatricopeptide repeat-containing protein</fullName>
    </recommendedName>
</protein>
<evidence type="ECO:0000313" key="5">
    <source>
        <dbReference type="Proteomes" id="UP001190926"/>
    </source>
</evidence>
<evidence type="ECO:0000256" key="1">
    <source>
        <dbReference type="ARBA" id="ARBA00007626"/>
    </source>
</evidence>
<dbReference type="InterPro" id="IPR050872">
    <property type="entry name" value="PPR_P_subfamily"/>
</dbReference>
<evidence type="ECO:0000256" key="2">
    <source>
        <dbReference type="ARBA" id="ARBA00022737"/>
    </source>
</evidence>
<dbReference type="EMBL" id="SDAM02000091">
    <property type="protein sequence ID" value="KAH6831391.1"/>
    <property type="molecule type" value="Genomic_DNA"/>
</dbReference>